<reference evidence="2 3" key="3">
    <citation type="journal article" date="2008" name="BMC Genomics">
        <title>The genome of the versatile nitrogen fixer Azorhizobium caulinodans ORS571.</title>
        <authorList>
            <person name="Lee KB."/>
            <person name="Backer P.D."/>
            <person name="Aono T."/>
            <person name="Liu CT."/>
            <person name="Suzuki S."/>
            <person name="Suzuki T."/>
            <person name="Kaneko T."/>
            <person name="Yamada M."/>
            <person name="Tabata S."/>
            <person name="Kupfer D.M."/>
            <person name="Najar F.Z."/>
            <person name="Wiley G.B."/>
            <person name="Roe B."/>
            <person name="Binnewies T.T."/>
            <person name="Ussery D.W."/>
            <person name="D'Haeze W."/>
            <person name="Herder J.D."/>
            <person name="Gevers D."/>
            <person name="Vereecke D."/>
            <person name="Holsters M."/>
            <person name="Oyaizu H."/>
        </authorList>
    </citation>
    <scope>NUCLEOTIDE SEQUENCE [LARGE SCALE GENOMIC DNA]</scope>
    <source>
        <strain evidence="3">ATCC 43989 / DSM 5975 / JCM 20966 / LMG 6465 / NBRC 14845 / NCIMB 13405 / ORS 571</strain>
    </source>
</reference>
<reference evidence="2 3" key="5">
    <citation type="journal article" date="2010" name="Appl. Environ. Microbiol.">
        <title>phrR-like gene praR of Azorhizobium caulinodans ORS571 is essential for symbiosis with Sesbania rostrata and is involved in expression of reb genes.</title>
        <authorList>
            <person name="Akiba N."/>
            <person name="Aono T."/>
            <person name="Toyazaki H."/>
            <person name="Sato S."/>
            <person name="Oyaizu H."/>
        </authorList>
    </citation>
    <scope>NUCLEOTIDE SEQUENCE [LARGE SCALE GENOMIC DNA]</scope>
    <source>
        <strain evidence="3">ATCC 43989 / DSM 5975 / JCM 20966 / LMG 6465 / NBRC 14845 / NCIMB 13405 / ORS 571</strain>
    </source>
</reference>
<dbReference type="eggNOG" id="COG3618">
    <property type="taxonomic scope" value="Bacteria"/>
</dbReference>
<gene>
    <name evidence="2" type="ordered locus">AZC_1106</name>
</gene>
<dbReference type="EMBL" id="AP009384">
    <property type="protein sequence ID" value="BAF87104.1"/>
    <property type="molecule type" value="Genomic_DNA"/>
</dbReference>
<keyword evidence="3" id="KW-1185">Reference proteome</keyword>
<dbReference type="PANTHER" id="PTHR35563:SF2">
    <property type="entry name" value="BARREL METAL-DEPENDENT HYDROLASE, PUTATIVE (AFU_ORTHOLOGUE AFUA_1G16240)-RELATED"/>
    <property type="match status" value="1"/>
</dbReference>
<protein>
    <submittedName>
        <fullName evidence="2">Putative metal-dependent hydrolase</fullName>
    </submittedName>
</protein>
<reference evidence="2 3" key="1">
    <citation type="journal article" date="2007" name="Appl. Environ. Microbiol.">
        <title>Rhizobial factors required for stem nodule maturation and maintenance in Sesbania rostrata-Azorhizobium caulinodans ORS571 symbiosis.</title>
        <authorList>
            <person name="Suzuki S."/>
            <person name="Aono T."/>
            <person name="Lee KB."/>
            <person name="Suzuki T."/>
            <person name="Liu CT."/>
            <person name="Miwa H."/>
            <person name="Wakao S."/>
            <person name="Iki T."/>
            <person name="Oyaizu H."/>
        </authorList>
    </citation>
    <scope>NUCLEOTIDE SEQUENCE [LARGE SCALE GENOMIC DNA]</scope>
    <source>
        <strain evidence="3">ATCC 43989 / DSM 5975 / JCM 20966 / LMG 6465 / NBRC 14845 / NCIMB 13405 / ORS 571</strain>
    </source>
</reference>
<dbReference type="STRING" id="438753.AZC_1106"/>
<accession>A8HR26</accession>
<feature type="domain" description="Amidohydrolase-related" evidence="1">
    <location>
        <begin position="3"/>
        <end position="262"/>
    </location>
</feature>
<dbReference type="SUPFAM" id="SSF51556">
    <property type="entry name" value="Metallo-dependent hydrolases"/>
    <property type="match status" value="1"/>
</dbReference>
<reference evidence="3" key="2">
    <citation type="submission" date="2007-04" db="EMBL/GenBank/DDBJ databases">
        <title>Complete genome sequence of the nitrogen-fixing bacterium Azorhizobium caulinodans ORS571.</title>
        <authorList>
            <person name="Lee K.B."/>
            <person name="Backer P.D."/>
            <person name="Aono T."/>
            <person name="Liu C.T."/>
            <person name="Suzuki S."/>
            <person name="Suzuki T."/>
            <person name="Kaneko T."/>
            <person name="Yamada M."/>
            <person name="Tabata S."/>
            <person name="Kupfer D.M."/>
            <person name="Najar F.Z."/>
            <person name="Wiley G.B."/>
            <person name="Roe B."/>
            <person name="Binnewies T."/>
            <person name="Ussery D."/>
            <person name="Vereecke D."/>
            <person name="Gevers D."/>
            <person name="Holsters M."/>
            <person name="Oyaizu H."/>
        </authorList>
    </citation>
    <scope>NUCLEOTIDE SEQUENCE [LARGE SCALE GENOMIC DNA]</scope>
    <source>
        <strain evidence="3">ATCC 43989 / DSM 5975 / JCM 20966 / LMG 6465 / NBRC 14845 / NCIMB 13405 / ORS 571</strain>
    </source>
</reference>
<dbReference type="InterPro" id="IPR052358">
    <property type="entry name" value="Aro_Compnd_Degr_Hydrolases"/>
</dbReference>
<reference evidence="2 3" key="6">
    <citation type="journal article" date="2011" name="Appl. Environ. Microbiol.">
        <title>Involvement of the azorhizobial chromosome partition gene (parA) in the onset of bacteroid differentiation during Sesbania rostrata stem nodule development.</title>
        <authorList>
            <person name="Liu CT."/>
            <person name="Lee KB."/>
            <person name="Wang YS."/>
            <person name="Peng MH."/>
            <person name="Lee KT."/>
            <person name="Suzuki S."/>
            <person name="Suzuki T."/>
            <person name="Oyaizu H."/>
        </authorList>
    </citation>
    <scope>NUCLEOTIDE SEQUENCE [LARGE SCALE GENOMIC DNA]</scope>
    <source>
        <strain evidence="3">ATCC 43989 / DSM 5975 / JCM 20966 / LMG 6465 / NBRC 14845 / NCIMB 13405 / ORS 571</strain>
    </source>
</reference>
<dbReference type="Pfam" id="PF04909">
    <property type="entry name" value="Amidohydro_2"/>
    <property type="match status" value="1"/>
</dbReference>
<dbReference type="InterPro" id="IPR032466">
    <property type="entry name" value="Metal_Hydrolase"/>
</dbReference>
<dbReference type="HOGENOM" id="CLU_064039_2_0_5"/>
<dbReference type="AlphaFoldDB" id="A8HR26"/>
<dbReference type="PANTHER" id="PTHR35563">
    <property type="entry name" value="BARREL METAL-DEPENDENT HYDROLASE, PUTATIVE (AFU_ORTHOLOGUE AFUA_1G16240)-RELATED"/>
    <property type="match status" value="1"/>
</dbReference>
<reference evidence="2 3" key="4">
    <citation type="journal article" date="2009" name="Appl. Environ. Microbiol.">
        <title>Comparative genome-wide transcriptional profiling of Azorhizobium caulinodans ORS571 grown under free-living and symbiotic conditions.</title>
        <authorList>
            <person name="Tsukada S."/>
            <person name="Aono T."/>
            <person name="Akiba N."/>
            <person name="Lee KB."/>
            <person name="Liu CT."/>
            <person name="Toyazaki H."/>
            <person name="Oyaizu H."/>
        </authorList>
    </citation>
    <scope>NUCLEOTIDE SEQUENCE [LARGE SCALE GENOMIC DNA]</scope>
    <source>
        <strain evidence="3">ATCC 43989 / DSM 5975 / JCM 20966 / LMG 6465 / NBRC 14845 / NCIMB 13405 / ORS 571</strain>
    </source>
</reference>
<evidence type="ECO:0000313" key="3">
    <source>
        <dbReference type="Proteomes" id="UP000000270"/>
    </source>
</evidence>
<keyword evidence="2" id="KW-0378">Hydrolase</keyword>
<name>A8HR26_AZOC5</name>
<dbReference type="InterPro" id="IPR006680">
    <property type="entry name" value="Amidohydro-rel"/>
</dbReference>
<proteinExistence type="predicted"/>
<evidence type="ECO:0000259" key="1">
    <source>
        <dbReference type="Pfam" id="PF04909"/>
    </source>
</evidence>
<dbReference type="Gene3D" id="3.20.20.140">
    <property type="entry name" value="Metal-dependent hydrolases"/>
    <property type="match status" value="1"/>
</dbReference>
<organism evidence="2 3">
    <name type="scientific">Azorhizobium caulinodans (strain ATCC 43989 / DSM 5975 / JCM 20966 / LMG 6465 / NBRC 14845 / NCIMB 13405 / ORS 571)</name>
    <dbReference type="NCBI Taxonomy" id="438753"/>
    <lineage>
        <taxon>Bacteria</taxon>
        <taxon>Pseudomonadati</taxon>
        <taxon>Pseudomonadota</taxon>
        <taxon>Alphaproteobacteria</taxon>
        <taxon>Hyphomicrobiales</taxon>
        <taxon>Xanthobacteraceae</taxon>
        <taxon>Azorhizobium</taxon>
    </lineage>
</organism>
<dbReference type="GO" id="GO:0016787">
    <property type="term" value="F:hydrolase activity"/>
    <property type="evidence" value="ECO:0007669"/>
    <property type="project" value="UniProtKB-KW"/>
</dbReference>
<evidence type="ECO:0000313" key="2">
    <source>
        <dbReference type="EMBL" id="BAF87104.1"/>
    </source>
</evidence>
<sequence length="269" mass="28182">MAIDSHAHIFRRDLPTIAAARYVPAYDALPETYAALRAANGFAGGVLVQPSFLGTDNSYLLAAIAADPDHLRGIAVVAPDCTEGAMRGLAAQGIAGVRLNLIGRPDPDFADPVWRAFLAAAARCGFQIEVQAQARRYPRLLAGLLESDVPAVVVDHFGLPDPALGVNDPGLAALMLLAARTPRLFMKLSAPYRLGGGDPLPLAEAARAAFGAGRLMIGSDWPHTQHESEADIAGLKALLARVFPAPELPQVLGGTAARLFGFRALLAAA</sequence>
<dbReference type="KEGG" id="azc:AZC_1106"/>
<dbReference type="Proteomes" id="UP000000270">
    <property type="component" value="Chromosome"/>
</dbReference>